<protein>
    <recommendedName>
        <fullName evidence="3">Ubiquinone biosynthesis protein</fullName>
    </recommendedName>
</protein>
<dbReference type="AlphaFoldDB" id="A0A9X2YLN1"/>
<dbReference type="EMBL" id="JACKSJ010000062">
    <property type="protein sequence ID" value="MCV7170049.1"/>
    <property type="molecule type" value="Genomic_DNA"/>
</dbReference>
<gene>
    <name evidence="1" type="ORF">H7I41_08955</name>
</gene>
<evidence type="ECO:0008006" key="3">
    <source>
        <dbReference type="Google" id="ProtNLM"/>
    </source>
</evidence>
<evidence type="ECO:0000313" key="2">
    <source>
        <dbReference type="Proteomes" id="UP001140293"/>
    </source>
</evidence>
<accession>A0A9X2YLN1</accession>
<dbReference type="GO" id="GO:0006744">
    <property type="term" value="P:ubiquinone biosynthetic process"/>
    <property type="evidence" value="ECO:0007669"/>
    <property type="project" value="InterPro"/>
</dbReference>
<sequence>MSSTEAAARADEYSNPDGIVPDQKSWLTVLKCWRGFILTGHHIDQVYVAYLAMEAAQYARSYYQVRSHPTGRILLRDKPDLLAVLRDDDYLASLPPGTVGHAYRTFLRSNRLDAGVFQENKVIRPLAEKYNWSEDFYYLMVRTTALHDIHHVLGGYGPDMAGEVATIGLHCGQMEPAGPLKKLGYLMAITIPGASMRHKVRVYREALERGSRADLIVAAPWEELLDKPLDEVRAQLGIAPAEEAHPNGWWFTKWTPIGMPKPTRWDYDEILAEARAGSVPSASVSA</sequence>
<reference evidence="1" key="1">
    <citation type="submission" date="2020-07" db="EMBL/GenBank/DDBJ databases">
        <authorList>
            <person name="Pettersson B.M.F."/>
            <person name="Behra P.R.K."/>
            <person name="Ramesh M."/>
            <person name="Das S."/>
            <person name="Dasgupta S."/>
            <person name="Kirsebom L.A."/>
        </authorList>
    </citation>
    <scope>NUCLEOTIDE SEQUENCE</scope>
    <source>
        <strain evidence="1">DSM 44615</strain>
    </source>
</reference>
<evidence type="ECO:0000313" key="1">
    <source>
        <dbReference type="EMBL" id="MCV7170049.1"/>
    </source>
</evidence>
<dbReference type="PANTHER" id="PTHR12922:SF7">
    <property type="entry name" value="UBIQUINONE BIOSYNTHESIS PROTEIN COQ4 HOMOLOG, MITOCHONDRIAL"/>
    <property type="match status" value="1"/>
</dbReference>
<dbReference type="PANTHER" id="PTHR12922">
    <property type="entry name" value="UBIQUINONE BIOSYNTHESIS PROTEIN"/>
    <property type="match status" value="1"/>
</dbReference>
<organism evidence="1 2">
    <name type="scientific">[Mycobacterium] manitobense</name>
    <dbReference type="NCBI Taxonomy" id="190147"/>
    <lineage>
        <taxon>Bacteria</taxon>
        <taxon>Bacillati</taxon>
        <taxon>Actinomycetota</taxon>
        <taxon>Actinomycetes</taxon>
        <taxon>Mycobacteriales</taxon>
        <taxon>Mycobacteriaceae</taxon>
        <taxon>Mycolicibacterium</taxon>
    </lineage>
</organism>
<keyword evidence="2" id="KW-1185">Reference proteome</keyword>
<dbReference type="Proteomes" id="UP001140293">
    <property type="component" value="Unassembled WGS sequence"/>
</dbReference>
<dbReference type="Pfam" id="PF05019">
    <property type="entry name" value="Coq4"/>
    <property type="match status" value="1"/>
</dbReference>
<proteinExistence type="predicted"/>
<dbReference type="RefSeq" id="WP_264012218.1">
    <property type="nucleotide sequence ID" value="NZ_JACKSJ010000062.1"/>
</dbReference>
<reference evidence="1" key="2">
    <citation type="journal article" date="2022" name="BMC Genomics">
        <title>Comparative genome analysis of mycobacteria focusing on tRNA and non-coding RNA.</title>
        <authorList>
            <person name="Behra P.R.K."/>
            <person name="Pettersson B.M.F."/>
            <person name="Ramesh M."/>
            <person name="Das S."/>
            <person name="Dasgupta S."/>
            <person name="Kirsebom L.A."/>
        </authorList>
    </citation>
    <scope>NUCLEOTIDE SEQUENCE</scope>
    <source>
        <strain evidence="1">DSM 44615</strain>
    </source>
</reference>
<name>A0A9X2YLN1_9MYCO</name>
<dbReference type="InterPro" id="IPR007715">
    <property type="entry name" value="Coq4"/>
</dbReference>
<comment type="caution">
    <text evidence="1">The sequence shown here is derived from an EMBL/GenBank/DDBJ whole genome shotgun (WGS) entry which is preliminary data.</text>
</comment>